<feature type="domain" description="Reverse transcriptase" evidence="3">
    <location>
        <begin position="128"/>
        <end position="377"/>
    </location>
</feature>
<sequence length="454" mass="51769">MEVKTFMAERTFNLVVPLAHEATAMRTTDTVRQQAVRSGAVSPLSDRRGNVDSTIFPAGPGIRTSTTATRTTTTRTTSSAPAPSADRNPFSFAELVEAYLACRRTKRNSRSALAFEGRLERNLRLLYDELIDGSYTPGRSICFVITRPKPREVWAADFRDRIVHHLLYNRIGPRFERAFIADSCACIKGRGTLYAAQRLEAKVRSITQNWSRPAFYLKCDLANFFVSIDKVVLRELLAARIDEPWWMALAEAVLMHDPRTNFEMRGDPLLMDLVPPHKRLMNQPEHLGLPIGNLSSQFFANVYLDVLDQRAKHVLRARHYIRYVDDFLFLHESADWLNAALRDVDAFLPTRLGVRLNPRKTILQPVDRGVDFVGQVIKPWRRETRKRTRNEALRRVAATPAADLMPVANSYFGLMRQATASHQDRARLANVVRDRGHAVNAAFTKTYRRRSHEA</sequence>
<feature type="region of interest" description="Disordered" evidence="2">
    <location>
        <begin position="37"/>
        <end position="85"/>
    </location>
</feature>
<dbReference type="InterPro" id="IPR043502">
    <property type="entry name" value="DNA/RNA_pol_sf"/>
</dbReference>
<dbReference type="PROSITE" id="PS50878">
    <property type="entry name" value="RT_POL"/>
    <property type="match status" value="1"/>
</dbReference>
<evidence type="ECO:0000256" key="1">
    <source>
        <dbReference type="ARBA" id="ARBA00034120"/>
    </source>
</evidence>
<reference evidence="4 5" key="1">
    <citation type="submission" date="2020-08" db="EMBL/GenBank/DDBJ databases">
        <title>Genomic Encyclopedia of Type Strains, Phase IV (KMG-V): Genome sequencing to study the core and pangenomes of soil and plant-associated prokaryotes.</title>
        <authorList>
            <person name="Whitman W."/>
        </authorList>
    </citation>
    <scope>NUCLEOTIDE SEQUENCE [LARGE SCALE GENOMIC DNA]</scope>
    <source>
        <strain evidence="4 5">SRMrh-85</strain>
    </source>
</reference>
<dbReference type="EMBL" id="JACHVZ010000007">
    <property type="protein sequence ID" value="MBB2928351.1"/>
    <property type="molecule type" value="Genomic_DNA"/>
</dbReference>
<proteinExistence type="inferred from homology"/>
<organism evidence="4 5">
    <name type="scientific">Paraburkholderia silvatlantica</name>
    <dbReference type="NCBI Taxonomy" id="321895"/>
    <lineage>
        <taxon>Bacteria</taxon>
        <taxon>Pseudomonadati</taxon>
        <taxon>Pseudomonadota</taxon>
        <taxon>Betaproteobacteria</taxon>
        <taxon>Burkholderiales</taxon>
        <taxon>Burkholderiaceae</taxon>
        <taxon>Paraburkholderia</taxon>
    </lineage>
</organism>
<evidence type="ECO:0000256" key="2">
    <source>
        <dbReference type="SAM" id="MobiDB-lite"/>
    </source>
</evidence>
<dbReference type="Pfam" id="PF00078">
    <property type="entry name" value="RVT_1"/>
    <property type="match status" value="1"/>
</dbReference>
<accession>A0ABR6FLP4</accession>
<dbReference type="PANTHER" id="PTHR34047:SF8">
    <property type="entry name" value="PROTEIN YKFC"/>
    <property type="match status" value="1"/>
</dbReference>
<evidence type="ECO:0000259" key="3">
    <source>
        <dbReference type="PROSITE" id="PS50878"/>
    </source>
</evidence>
<evidence type="ECO:0000313" key="5">
    <source>
        <dbReference type="Proteomes" id="UP000533533"/>
    </source>
</evidence>
<comment type="similarity">
    <text evidence="1">Belongs to the bacterial reverse transcriptase family.</text>
</comment>
<protein>
    <recommendedName>
        <fullName evidence="3">Reverse transcriptase domain-containing protein</fullName>
    </recommendedName>
</protein>
<dbReference type="CDD" id="cd01646">
    <property type="entry name" value="RT_Bac_retron_I"/>
    <property type="match status" value="1"/>
</dbReference>
<name>A0ABR6FLP4_9BURK</name>
<dbReference type="SUPFAM" id="SSF56672">
    <property type="entry name" value="DNA/RNA polymerases"/>
    <property type="match status" value="1"/>
</dbReference>
<dbReference type="PANTHER" id="PTHR34047">
    <property type="entry name" value="NUCLEAR INTRON MATURASE 1, MITOCHONDRIAL-RELATED"/>
    <property type="match status" value="1"/>
</dbReference>
<comment type="caution">
    <text evidence="4">The sequence shown here is derived from an EMBL/GenBank/DDBJ whole genome shotgun (WGS) entry which is preliminary data.</text>
</comment>
<feature type="compositionally biased region" description="Low complexity" evidence="2">
    <location>
        <begin position="63"/>
        <end position="85"/>
    </location>
</feature>
<dbReference type="InterPro" id="IPR051083">
    <property type="entry name" value="GrpII_Intron_Splice-Mob/Def"/>
</dbReference>
<evidence type="ECO:0000313" key="4">
    <source>
        <dbReference type="EMBL" id="MBB2928351.1"/>
    </source>
</evidence>
<dbReference type="Proteomes" id="UP000533533">
    <property type="component" value="Unassembled WGS sequence"/>
</dbReference>
<dbReference type="InterPro" id="IPR000477">
    <property type="entry name" value="RT_dom"/>
</dbReference>
<gene>
    <name evidence="4" type="ORF">FHX59_002773</name>
</gene>
<keyword evidence="5" id="KW-1185">Reference proteome</keyword>